<dbReference type="GO" id="GO:0006777">
    <property type="term" value="P:Mo-molybdopterin cofactor biosynthetic process"/>
    <property type="evidence" value="ECO:0007669"/>
    <property type="project" value="UniProtKB-UniRule"/>
</dbReference>
<dbReference type="SMART" id="SM00852">
    <property type="entry name" value="MoCF_biosynth"/>
    <property type="match status" value="1"/>
</dbReference>
<dbReference type="GO" id="GO:0061599">
    <property type="term" value="F:molybdopterin molybdotransferase activity"/>
    <property type="evidence" value="ECO:0007669"/>
    <property type="project" value="UniProtKB-UniRule"/>
</dbReference>
<dbReference type="EC" id="2.7.7.75" evidence="2"/>
<evidence type="ECO:0000256" key="1">
    <source>
        <dbReference type="ARBA" id="ARBA00008339"/>
    </source>
</evidence>
<dbReference type="Pfam" id="PF00994">
    <property type="entry name" value="MoCF_biosynth"/>
    <property type="match status" value="1"/>
</dbReference>
<dbReference type="AlphaFoldDB" id="A0AAE0WN13"/>
<dbReference type="EMBL" id="JAUTXT010000018">
    <property type="protein sequence ID" value="KAK3674751.1"/>
    <property type="molecule type" value="Genomic_DNA"/>
</dbReference>
<keyword evidence="6" id="KW-1185">Reference proteome</keyword>
<proteinExistence type="inferred from homology"/>
<dbReference type="Gene3D" id="2.170.190.11">
    <property type="entry name" value="Molybdopterin biosynthesis moea protein, domain 3"/>
    <property type="match status" value="1"/>
</dbReference>
<dbReference type="PANTHER" id="PTHR10192">
    <property type="entry name" value="MOLYBDOPTERIN BIOSYNTHESIS PROTEIN"/>
    <property type="match status" value="1"/>
</dbReference>
<evidence type="ECO:0000256" key="2">
    <source>
        <dbReference type="ARBA" id="ARBA00012509"/>
    </source>
</evidence>
<dbReference type="InterPro" id="IPR001453">
    <property type="entry name" value="MoaB/Mog_dom"/>
</dbReference>
<reference evidence="5" key="1">
    <citation type="submission" date="2023-07" db="EMBL/GenBank/DDBJ databases">
        <title>Black Yeasts Isolated from many extreme environments.</title>
        <authorList>
            <person name="Coleine C."/>
            <person name="Stajich J.E."/>
            <person name="Selbmann L."/>
        </authorList>
    </citation>
    <scope>NUCLEOTIDE SEQUENCE</scope>
    <source>
        <strain evidence="5">CCFEE 5485</strain>
    </source>
</reference>
<keyword evidence="3" id="KW-0501">Molybdenum cofactor biosynthesis</keyword>
<dbReference type="Gene3D" id="2.40.340.10">
    <property type="entry name" value="MoeA, C-terminal, domain IV"/>
    <property type="match status" value="1"/>
</dbReference>
<feature type="domain" description="MoaB/Mog" evidence="4">
    <location>
        <begin position="202"/>
        <end position="384"/>
    </location>
</feature>
<sequence>MATSFNEARDVIAKLADERSGVFAQDEEIIALEDAVGRTVRTDIHSPLSTPTFDSAAVEGYAVVASQVSSASPRTPMRLRCMGTIRPGDRPLEIHDTVVSGYVTCVEIFVGAPFPTAQSTKRPYDAIVIRDHATIVEEGGGGRIIQIARPPLTSWHKRIAGSDFRQNEVILSRGTSVAPRHIMALASVGIRQISVTRLVRIGVVSIGSEIASTVVDQQALQYRVPDADGPYLAAALREMGEDALYWGVLPSNGGVLAAFLRDKLQNEQVDIIVTTGGVSRGRESCLIAALQQLGASTHIDSVAMQPGSSAMLASIPDSAFESLQRSRNSNIRFQAVDPGGGSFVTPPKTPGINRKRSPLIFGLPGSPIASACCFRFLVTPYIRALVGMYMEQEILARVSLTPEPTIYQPQSDGSTREWVVKGSQHYDIFRHAILRSQHDGVSVELARERSIAKASPFVSSNCWLHVRREHAGVSAGDTGNVYPFCSPKS</sequence>
<dbReference type="PANTHER" id="PTHR10192:SF30">
    <property type="entry name" value="MOLYBDOPTERIN ADENYLYLTRANSFERASE"/>
    <property type="match status" value="1"/>
</dbReference>
<dbReference type="SUPFAM" id="SSF63882">
    <property type="entry name" value="MoeA N-terminal region -like"/>
    <property type="match status" value="1"/>
</dbReference>
<comment type="similarity">
    <text evidence="3">Belongs to the MoeA family.</text>
</comment>
<comment type="catalytic activity">
    <reaction evidence="3">
        <text>adenylyl-molybdopterin + molybdate = Mo-molybdopterin + AMP + H(+)</text>
        <dbReference type="Rhea" id="RHEA:35047"/>
        <dbReference type="ChEBI" id="CHEBI:15378"/>
        <dbReference type="ChEBI" id="CHEBI:36264"/>
        <dbReference type="ChEBI" id="CHEBI:62727"/>
        <dbReference type="ChEBI" id="CHEBI:71302"/>
        <dbReference type="ChEBI" id="CHEBI:456215"/>
    </reaction>
</comment>
<dbReference type="GO" id="GO:0061598">
    <property type="term" value="F:molybdopterin adenylyltransferase activity"/>
    <property type="evidence" value="ECO:0007669"/>
    <property type="project" value="UniProtKB-UniRule"/>
</dbReference>
<dbReference type="GO" id="GO:0005524">
    <property type="term" value="F:ATP binding"/>
    <property type="evidence" value="ECO:0007669"/>
    <property type="project" value="UniProtKB-UniRule"/>
</dbReference>
<dbReference type="Pfam" id="PF03453">
    <property type="entry name" value="MoeA_N"/>
    <property type="match status" value="1"/>
</dbReference>
<keyword evidence="3" id="KW-0500">Molybdenum</keyword>
<dbReference type="GO" id="GO:0005829">
    <property type="term" value="C:cytosol"/>
    <property type="evidence" value="ECO:0007669"/>
    <property type="project" value="TreeGrafter"/>
</dbReference>
<comment type="catalytic activity">
    <reaction evidence="3">
        <text>molybdopterin + ATP + H(+) = adenylyl-molybdopterin + diphosphate</text>
        <dbReference type="Rhea" id="RHEA:31331"/>
        <dbReference type="ChEBI" id="CHEBI:15378"/>
        <dbReference type="ChEBI" id="CHEBI:30616"/>
        <dbReference type="ChEBI" id="CHEBI:33019"/>
        <dbReference type="ChEBI" id="CHEBI:58698"/>
        <dbReference type="ChEBI" id="CHEBI:62727"/>
    </reaction>
</comment>
<name>A0AAE0WN13_9PEZI</name>
<protein>
    <recommendedName>
        <fullName evidence="2">molybdopterin adenylyltransferase</fullName>
        <ecNumber evidence="2">2.7.7.75</ecNumber>
    </recommendedName>
</protein>
<comment type="function">
    <text evidence="3">Catalyzes two steps in the biosynthesis of the molybdenum cofactor. In the first step, molybdopterin is adenylated. Subsequently, molybdate is inserted into adenylated molybdopterin and AMP is released.</text>
</comment>
<evidence type="ECO:0000313" key="6">
    <source>
        <dbReference type="Proteomes" id="UP001274830"/>
    </source>
</evidence>
<dbReference type="Proteomes" id="UP001274830">
    <property type="component" value="Unassembled WGS sequence"/>
</dbReference>
<evidence type="ECO:0000256" key="3">
    <source>
        <dbReference type="RuleBase" id="RU365090"/>
    </source>
</evidence>
<dbReference type="InterPro" id="IPR038987">
    <property type="entry name" value="MoeA-like"/>
</dbReference>
<dbReference type="Gene3D" id="3.90.105.10">
    <property type="entry name" value="Molybdopterin biosynthesis moea protein, domain 2"/>
    <property type="match status" value="1"/>
</dbReference>
<dbReference type="GO" id="GO:0046872">
    <property type="term" value="F:metal ion binding"/>
    <property type="evidence" value="ECO:0007669"/>
    <property type="project" value="UniProtKB-UniRule"/>
</dbReference>
<dbReference type="InterPro" id="IPR036688">
    <property type="entry name" value="MoeA_C_domain_IV_sf"/>
</dbReference>
<comment type="pathway">
    <text evidence="3">Cofactor biosynthesis; molybdopterin biosynthesis.</text>
</comment>
<organism evidence="5 6">
    <name type="scientific">Recurvomyces mirabilis</name>
    <dbReference type="NCBI Taxonomy" id="574656"/>
    <lineage>
        <taxon>Eukaryota</taxon>
        <taxon>Fungi</taxon>
        <taxon>Dikarya</taxon>
        <taxon>Ascomycota</taxon>
        <taxon>Pezizomycotina</taxon>
        <taxon>Dothideomycetes</taxon>
        <taxon>Dothideomycetidae</taxon>
        <taxon>Mycosphaerellales</taxon>
        <taxon>Teratosphaeriaceae</taxon>
        <taxon>Recurvomyces</taxon>
    </lineage>
</organism>
<keyword evidence="3" id="KW-0808">Transferase</keyword>
<keyword evidence="3" id="KW-0460">Magnesium</keyword>
<dbReference type="InterPro" id="IPR036425">
    <property type="entry name" value="MoaB/Mog-like_dom_sf"/>
</dbReference>
<dbReference type="SUPFAM" id="SSF53218">
    <property type="entry name" value="Molybdenum cofactor biosynthesis proteins"/>
    <property type="match status" value="1"/>
</dbReference>
<gene>
    <name evidence="5" type="ORF">LTR78_005473</name>
</gene>
<dbReference type="CDD" id="cd00887">
    <property type="entry name" value="MoeA"/>
    <property type="match status" value="1"/>
</dbReference>
<keyword evidence="3" id="KW-0479">Metal-binding</keyword>
<dbReference type="InterPro" id="IPR005110">
    <property type="entry name" value="MoeA_linker/N"/>
</dbReference>
<comment type="caution">
    <text evidence="5">The sequence shown here is derived from an EMBL/GenBank/DDBJ whole genome shotgun (WGS) entry which is preliminary data.</text>
</comment>
<comment type="similarity">
    <text evidence="1">In the C-terminal section; belongs to the MoeA family.</text>
</comment>
<evidence type="ECO:0000259" key="4">
    <source>
        <dbReference type="SMART" id="SM00852"/>
    </source>
</evidence>
<accession>A0AAE0WN13</accession>
<dbReference type="InterPro" id="IPR036135">
    <property type="entry name" value="MoeA_linker/N_sf"/>
</dbReference>
<evidence type="ECO:0000313" key="5">
    <source>
        <dbReference type="EMBL" id="KAK3674751.1"/>
    </source>
</evidence>
<dbReference type="Gene3D" id="3.40.980.10">
    <property type="entry name" value="MoaB/Mog-like domain"/>
    <property type="match status" value="1"/>
</dbReference>
<comment type="cofactor">
    <cofactor evidence="3">
        <name>Mg(2+)</name>
        <dbReference type="ChEBI" id="CHEBI:18420"/>
    </cofactor>
</comment>